<feature type="signal peptide" evidence="1">
    <location>
        <begin position="1"/>
        <end position="17"/>
    </location>
</feature>
<evidence type="ECO:0000256" key="1">
    <source>
        <dbReference type="SAM" id="SignalP"/>
    </source>
</evidence>
<sequence>MFSNLIFFGSLLRTLSAARWQPLPAPCLAHTQTHVFFRDKWWRVPPFCREFTQTLLFFSGWLQPVAIGPLSSAQRGPLTFRQRYRSVVLQDTNTARNTRNGRGMEEALILIRRNAVSSNPSRFRTFFAETS</sequence>
<keyword evidence="1" id="KW-0732">Signal</keyword>
<proteinExistence type="predicted"/>
<dbReference type="EMBL" id="HBUE01106718">
    <property type="protein sequence ID" value="CAG6487447.1"/>
    <property type="molecule type" value="Transcribed_RNA"/>
</dbReference>
<accession>A0A8D8CA68</accession>
<dbReference type="AlphaFoldDB" id="A0A8D8CA68"/>
<organism evidence="2">
    <name type="scientific">Culex pipiens</name>
    <name type="common">House mosquito</name>
    <dbReference type="NCBI Taxonomy" id="7175"/>
    <lineage>
        <taxon>Eukaryota</taxon>
        <taxon>Metazoa</taxon>
        <taxon>Ecdysozoa</taxon>
        <taxon>Arthropoda</taxon>
        <taxon>Hexapoda</taxon>
        <taxon>Insecta</taxon>
        <taxon>Pterygota</taxon>
        <taxon>Neoptera</taxon>
        <taxon>Endopterygota</taxon>
        <taxon>Diptera</taxon>
        <taxon>Nematocera</taxon>
        <taxon>Culicoidea</taxon>
        <taxon>Culicidae</taxon>
        <taxon>Culicinae</taxon>
        <taxon>Culicini</taxon>
        <taxon>Culex</taxon>
        <taxon>Culex</taxon>
    </lineage>
</organism>
<name>A0A8D8CA68_CULPI</name>
<dbReference type="EMBL" id="HBUE01106720">
    <property type="protein sequence ID" value="CAG6487454.1"/>
    <property type="molecule type" value="Transcribed_RNA"/>
</dbReference>
<protein>
    <submittedName>
        <fullName evidence="2">(northern house mosquito) hypothetical protein</fullName>
    </submittedName>
</protein>
<dbReference type="EMBL" id="HBUE01106719">
    <property type="protein sequence ID" value="CAG6487449.1"/>
    <property type="molecule type" value="Transcribed_RNA"/>
</dbReference>
<feature type="chain" id="PRO_5036260463" evidence="1">
    <location>
        <begin position="18"/>
        <end position="131"/>
    </location>
</feature>
<reference evidence="2" key="1">
    <citation type="submission" date="2021-05" db="EMBL/GenBank/DDBJ databases">
        <authorList>
            <person name="Alioto T."/>
            <person name="Alioto T."/>
            <person name="Gomez Garrido J."/>
        </authorList>
    </citation>
    <scope>NUCLEOTIDE SEQUENCE</scope>
</reference>
<evidence type="ECO:0000313" key="2">
    <source>
        <dbReference type="EMBL" id="CAG6487447.1"/>
    </source>
</evidence>
<dbReference type="EMBL" id="HBUE01106716">
    <property type="protein sequence ID" value="CAG6487444.1"/>
    <property type="molecule type" value="Transcribed_RNA"/>
</dbReference>